<dbReference type="HOGENOM" id="CLU_1592195_0_0_0"/>
<dbReference type="Proteomes" id="UP000019151">
    <property type="component" value="Plasmid 2"/>
</dbReference>
<name>W0RSQ3_9BACT</name>
<evidence type="ECO:0000313" key="3">
    <source>
        <dbReference type="Proteomes" id="UP000019151"/>
    </source>
</evidence>
<dbReference type="AlphaFoldDB" id="W0RSQ3"/>
<proteinExistence type="predicted"/>
<feature type="region of interest" description="Disordered" evidence="1">
    <location>
        <begin position="35"/>
        <end position="91"/>
    </location>
</feature>
<dbReference type="RefSeq" id="WP_025414646.1">
    <property type="nucleotide sequence ID" value="NZ_CP007130.1"/>
</dbReference>
<gene>
    <name evidence="2" type="ORF">J421_5805</name>
</gene>
<keyword evidence="3" id="KW-1185">Reference proteome</keyword>
<accession>W0RSQ3</accession>
<sequence>MSSIVGRHLRPFFAALLVVVTLALSVGALEARALNEPHRQPTQPAQVVHTKGVKSRGAATDPNVKRDSLPANHAGTTVPAPPSKGGAKTRGAMSGALHVDNRTSWIIRIYVDGDYVGNVGRYGDSYGYYGCSVRTLYARAYFDDGTWIAWGPVRRDLCDNYTWELDP</sequence>
<evidence type="ECO:0000256" key="1">
    <source>
        <dbReference type="SAM" id="MobiDB-lite"/>
    </source>
</evidence>
<evidence type="ECO:0000313" key="2">
    <source>
        <dbReference type="EMBL" id="AHG93340.1"/>
    </source>
</evidence>
<reference evidence="2 3" key="1">
    <citation type="journal article" date="2014" name="Genome Announc.">
        <title>Genome Sequence and Methylome of Soil Bacterium Gemmatirosa kalamazoonensis KBS708T, a Member of the Rarely Cultivated Gemmatimonadetes Phylum.</title>
        <authorList>
            <person name="Debruyn J.M."/>
            <person name="Radosevich M."/>
            <person name="Wommack K.E."/>
            <person name="Polson S.W."/>
            <person name="Hauser L.J."/>
            <person name="Fawaz M.N."/>
            <person name="Korlach J."/>
            <person name="Tsai Y.C."/>
        </authorList>
    </citation>
    <scope>NUCLEOTIDE SEQUENCE [LARGE SCALE GENOMIC DNA]</scope>
    <source>
        <strain evidence="2 3">KBS708</strain>
        <plasmid evidence="3">Plasmid 2</plasmid>
    </source>
</reference>
<dbReference type="OrthoDB" id="1454629at2"/>
<dbReference type="EMBL" id="CP007130">
    <property type="protein sequence ID" value="AHG93340.1"/>
    <property type="molecule type" value="Genomic_DNA"/>
</dbReference>
<geneLocation type="plasmid" evidence="2 3">
    <name>2</name>
</geneLocation>
<protein>
    <submittedName>
        <fullName evidence="2">Uncharacterized protein</fullName>
    </submittedName>
</protein>
<organism evidence="2 3">
    <name type="scientific">Gemmatirosa kalamazoonensis</name>
    <dbReference type="NCBI Taxonomy" id="861299"/>
    <lineage>
        <taxon>Bacteria</taxon>
        <taxon>Pseudomonadati</taxon>
        <taxon>Gemmatimonadota</taxon>
        <taxon>Gemmatimonadia</taxon>
        <taxon>Gemmatimonadales</taxon>
        <taxon>Gemmatimonadaceae</taxon>
        <taxon>Gemmatirosa</taxon>
    </lineage>
</organism>
<keyword evidence="2" id="KW-0614">Plasmid</keyword>
<dbReference type="KEGG" id="gba:J421_5805"/>
<dbReference type="InParanoid" id="W0RSQ3"/>